<keyword evidence="3" id="KW-1185">Reference proteome</keyword>
<dbReference type="InterPro" id="IPR036188">
    <property type="entry name" value="FAD/NAD-bd_sf"/>
</dbReference>
<evidence type="ECO:0000259" key="1">
    <source>
        <dbReference type="Pfam" id="PF01494"/>
    </source>
</evidence>
<organism evidence="2 3">
    <name type="scientific">Lacisediminihabitans profunda</name>
    <dbReference type="NCBI Taxonomy" id="2594790"/>
    <lineage>
        <taxon>Bacteria</taxon>
        <taxon>Bacillati</taxon>
        <taxon>Actinomycetota</taxon>
        <taxon>Actinomycetes</taxon>
        <taxon>Micrococcales</taxon>
        <taxon>Microbacteriaceae</taxon>
        <taxon>Lacisediminihabitans</taxon>
    </lineage>
</organism>
<comment type="caution">
    <text evidence="2">The sequence shown here is derived from an EMBL/GenBank/DDBJ whole genome shotgun (WGS) entry which is preliminary data.</text>
</comment>
<dbReference type="InterPro" id="IPR002938">
    <property type="entry name" value="FAD-bd"/>
</dbReference>
<dbReference type="Pfam" id="PF01494">
    <property type="entry name" value="FAD_binding_3"/>
    <property type="match status" value="1"/>
</dbReference>
<dbReference type="GO" id="GO:0016628">
    <property type="term" value="F:oxidoreductase activity, acting on the CH-CH group of donors, NAD or NADP as acceptor"/>
    <property type="evidence" value="ECO:0007669"/>
    <property type="project" value="InterPro"/>
</dbReference>
<protein>
    <submittedName>
        <fullName evidence="2">Geranylgeranyl reductase family protein</fullName>
    </submittedName>
</protein>
<sequence>MLALTTEVGWTQMFSEQTLWDVVVVGAGPAGSSAARVAAEGGASVLLVDRARFPRYKTCGGGLIGISLDHIPPSVLATVEQRASAVRFSLRGGSARSLGAGRQFLALVQRERFDSALVEAAVAAGVTFADGVTVRSIAEDARGEVVVSTDEGDIRARTVIGADGTSGRCGRYVGVVAGGIDLALELEIARPSAGAAFDDRVFLDWGGSPGSYAWMFPKNEVLTVGVIQAKGAADATRDYLREWVGRLGLQNDEVLRSSGHLTQWRTPDSPLRRGNVIVAGDAAGLLDPWTREGISYALRSGCWAGEAAARAAHADESARAAALDSYPARIATGLAADIAAGLRLLRIFERHPGLVHFFLAYSGVGGRLFVSVCTGVRTLAGIVGTRVMRTALALLRL</sequence>
<evidence type="ECO:0000313" key="2">
    <source>
        <dbReference type="EMBL" id="TXN31305.1"/>
    </source>
</evidence>
<dbReference type="GO" id="GO:0071949">
    <property type="term" value="F:FAD binding"/>
    <property type="evidence" value="ECO:0007669"/>
    <property type="project" value="InterPro"/>
</dbReference>
<evidence type="ECO:0000313" key="3">
    <source>
        <dbReference type="Proteomes" id="UP000321379"/>
    </source>
</evidence>
<dbReference type="NCBIfam" id="TIGR02032">
    <property type="entry name" value="GG-red-SF"/>
    <property type="match status" value="1"/>
</dbReference>
<dbReference type="Proteomes" id="UP000321379">
    <property type="component" value="Unassembled WGS sequence"/>
</dbReference>
<dbReference type="PRINTS" id="PR00420">
    <property type="entry name" value="RNGMNOXGNASE"/>
</dbReference>
<dbReference type="AlphaFoldDB" id="A0A5C8US07"/>
<dbReference type="EMBL" id="VRMG01000005">
    <property type="protein sequence ID" value="TXN31305.1"/>
    <property type="molecule type" value="Genomic_DNA"/>
</dbReference>
<reference evidence="2 3" key="1">
    <citation type="submission" date="2019-08" db="EMBL/GenBank/DDBJ databases">
        <title>Bacterial whole genome sequence for Glaciihabitans sp. CHu50b-6-2.</title>
        <authorList>
            <person name="Jin L."/>
        </authorList>
    </citation>
    <scope>NUCLEOTIDE SEQUENCE [LARGE SCALE GENOMIC DNA]</scope>
    <source>
        <strain evidence="2 3">CHu50b-6-2</strain>
    </source>
</reference>
<dbReference type="PANTHER" id="PTHR42685:SF22">
    <property type="entry name" value="CONDITIONED MEDIUM FACTOR RECEPTOR 1"/>
    <property type="match status" value="1"/>
</dbReference>
<dbReference type="InterPro" id="IPR050407">
    <property type="entry name" value="Geranylgeranyl_reductase"/>
</dbReference>
<dbReference type="InterPro" id="IPR011777">
    <property type="entry name" value="Geranylgeranyl_Rdtase_fam"/>
</dbReference>
<dbReference type="SUPFAM" id="SSF51905">
    <property type="entry name" value="FAD/NAD(P)-binding domain"/>
    <property type="match status" value="1"/>
</dbReference>
<accession>A0A5C8US07</accession>
<dbReference type="Gene3D" id="3.50.50.60">
    <property type="entry name" value="FAD/NAD(P)-binding domain"/>
    <property type="match status" value="1"/>
</dbReference>
<feature type="domain" description="FAD-binding" evidence="1">
    <location>
        <begin position="21"/>
        <end position="328"/>
    </location>
</feature>
<dbReference type="PANTHER" id="PTHR42685">
    <property type="entry name" value="GERANYLGERANYL DIPHOSPHATE REDUCTASE"/>
    <property type="match status" value="1"/>
</dbReference>
<proteinExistence type="predicted"/>
<gene>
    <name evidence="2" type="ORF">FVP33_06990</name>
</gene>
<name>A0A5C8US07_9MICO</name>